<comment type="catalytic activity">
    <reaction evidence="5">
        <text>(6S)-5-formyl-5,6,7,8-tetrahydrofolate + ATP = (6R)-5,10-methenyltetrahydrofolate + ADP + phosphate</text>
        <dbReference type="Rhea" id="RHEA:10488"/>
        <dbReference type="ChEBI" id="CHEBI:30616"/>
        <dbReference type="ChEBI" id="CHEBI:43474"/>
        <dbReference type="ChEBI" id="CHEBI:57455"/>
        <dbReference type="ChEBI" id="CHEBI:57457"/>
        <dbReference type="ChEBI" id="CHEBI:456216"/>
        <dbReference type="EC" id="6.3.3.2"/>
    </reaction>
</comment>
<dbReference type="Gene3D" id="3.40.50.10420">
    <property type="entry name" value="NagB/RpiA/CoA transferase-like"/>
    <property type="match status" value="1"/>
</dbReference>
<dbReference type="SUPFAM" id="SSF100950">
    <property type="entry name" value="NagB/RpiA/CoA transferase-like"/>
    <property type="match status" value="1"/>
</dbReference>
<dbReference type="NCBIfam" id="TIGR02727">
    <property type="entry name" value="MTHFS_bact"/>
    <property type="match status" value="1"/>
</dbReference>
<dbReference type="Proteomes" id="UP000461768">
    <property type="component" value="Unassembled WGS sequence"/>
</dbReference>
<dbReference type="GO" id="GO:0009396">
    <property type="term" value="P:folic acid-containing compound biosynthetic process"/>
    <property type="evidence" value="ECO:0007669"/>
    <property type="project" value="TreeGrafter"/>
</dbReference>
<dbReference type="GO" id="GO:0035999">
    <property type="term" value="P:tetrahydrofolate interconversion"/>
    <property type="evidence" value="ECO:0007669"/>
    <property type="project" value="TreeGrafter"/>
</dbReference>
<comment type="caution">
    <text evidence="6">The sequence shown here is derived from an EMBL/GenBank/DDBJ whole genome shotgun (WGS) entry which is preliminary data.</text>
</comment>
<organism evidence="6 7">
    <name type="scientific">Candidatus Galacturonatibacter soehngenii</name>
    <dbReference type="NCBI Taxonomy" id="2307010"/>
    <lineage>
        <taxon>Bacteria</taxon>
        <taxon>Bacillati</taxon>
        <taxon>Bacillota</taxon>
        <taxon>Clostridia</taxon>
        <taxon>Lachnospirales</taxon>
        <taxon>Lachnospiraceae</taxon>
        <taxon>Candidatus Galacturonatibacter</taxon>
    </lineage>
</organism>
<dbReference type="GO" id="GO:0005524">
    <property type="term" value="F:ATP binding"/>
    <property type="evidence" value="ECO:0007669"/>
    <property type="project" value="UniProtKB-KW"/>
</dbReference>
<keyword evidence="3 4" id="KW-0067">ATP-binding</keyword>
<evidence type="ECO:0000313" key="7">
    <source>
        <dbReference type="Proteomes" id="UP000461768"/>
    </source>
</evidence>
<dbReference type="InterPro" id="IPR037171">
    <property type="entry name" value="NagB/RpiA_transferase-like"/>
</dbReference>
<dbReference type="InterPro" id="IPR002698">
    <property type="entry name" value="FTHF_cligase"/>
</dbReference>
<keyword evidence="2 4" id="KW-0547">Nucleotide-binding</keyword>
<evidence type="ECO:0000256" key="2">
    <source>
        <dbReference type="ARBA" id="ARBA00022741"/>
    </source>
</evidence>
<keyword evidence="6" id="KW-0436">Ligase</keyword>
<comment type="similarity">
    <text evidence="1 5">Belongs to the 5-formyltetrahydrofolate cyclo-ligase family.</text>
</comment>
<dbReference type="PANTHER" id="PTHR23407:SF1">
    <property type="entry name" value="5-FORMYLTETRAHYDROFOLATE CYCLO-LIGASE"/>
    <property type="match status" value="1"/>
</dbReference>
<feature type="binding site" evidence="4">
    <location>
        <position position="50"/>
    </location>
    <ligand>
        <name>substrate</name>
    </ligand>
</feature>
<feature type="binding site" evidence="4">
    <location>
        <begin position="4"/>
        <end position="8"/>
    </location>
    <ligand>
        <name>ATP</name>
        <dbReference type="ChEBI" id="CHEBI:30616"/>
    </ligand>
</feature>
<sequence length="185" mass="21750">MQEKKDIRHQILTKRLDIEKEELYSKSETICNSFLSLPQYQNADLLYIYMDFKNEVVTKQIIVDAHQKGKKVAIPKVQNDQIVFYYLEPNDKELKEGFFGIREPEMTKPVKDKSGIMVVPGIAFDEKGYRVGYGKGYYDRYLQENKVAQKISLVLELQMIEKVPYDAYDIPVDMIITEKRLIHCR</sequence>
<evidence type="ECO:0000256" key="1">
    <source>
        <dbReference type="ARBA" id="ARBA00010638"/>
    </source>
</evidence>
<proteinExistence type="inferred from homology"/>
<dbReference type="PANTHER" id="PTHR23407">
    <property type="entry name" value="ATPASE INHIBITOR/5-FORMYLTETRAHYDROFOLATE CYCLO-LIGASE"/>
    <property type="match status" value="1"/>
</dbReference>
<feature type="binding site" evidence="4">
    <location>
        <position position="55"/>
    </location>
    <ligand>
        <name>substrate</name>
    </ligand>
</feature>
<evidence type="ECO:0000256" key="4">
    <source>
        <dbReference type="PIRSR" id="PIRSR006806-1"/>
    </source>
</evidence>
<dbReference type="AlphaFoldDB" id="A0A7V7QLV9"/>
<evidence type="ECO:0000256" key="3">
    <source>
        <dbReference type="ARBA" id="ARBA00022840"/>
    </source>
</evidence>
<dbReference type="GO" id="GO:0046872">
    <property type="term" value="F:metal ion binding"/>
    <property type="evidence" value="ECO:0007669"/>
    <property type="project" value="UniProtKB-KW"/>
</dbReference>
<dbReference type="InterPro" id="IPR024185">
    <property type="entry name" value="FTHF_cligase-like_sf"/>
</dbReference>
<evidence type="ECO:0000313" key="6">
    <source>
        <dbReference type="EMBL" id="KAB1439589.1"/>
    </source>
</evidence>
<accession>A0A7V7QLV9</accession>
<reference evidence="6 7" key="1">
    <citation type="submission" date="2019-09" db="EMBL/GenBank/DDBJ databases">
        <authorList>
            <person name="Valk L.C."/>
        </authorList>
    </citation>
    <scope>NUCLEOTIDE SEQUENCE [LARGE SCALE GENOMIC DNA]</scope>
    <source>
        <strain evidence="6">GalUA</strain>
    </source>
</reference>
<dbReference type="EMBL" id="WAGX01000004">
    <property type="protein sequence ID" value="KAB1439589.1"/>
    <property type="molecule type" value="Genomic_DNA"/>
</dbReference>
<gene>
    <name evidence="6" type="ORF">F7O84_04125</name>
</gene>
<feature type="binding site" evidence="4">
    <location>
        <begin position="130"/>
        <end position="138"/>
    </location>
    <ligand>
        <name>ATP</name>
        <dbReference type="ChEBI" id="CHEBI:30616"/>
    </ligand>
</feature>
<name>A0A7V7QLV9_9FIRM</name>
<dbReference type="OrthoDB" id="9801938at2"/>
<keyword evidence="7" id="KW-1185">Reference proteome</keyword>
<protein>
    <recommendedName>
        <fullName evidence="5">5-formyltetrahydrofolate cyclo-ligase</fullName>
        <ecNumber evidence="5">6.3.3.2</ecNumber>
    </recommendedName>
</protein>
<keyword evidence="5" id="KW-0460">Magnesium</keyword>
<keyword evidence="5" id="KW-0479">Metal-binding</keyword>
<dbReference type="GO" id="GO:0030272">
    <property type="term" value="F:5-formyltetrahydrofolate cyclo-ligase activity"/>
    <property type="evidence" value="ECO:0007669"/>
    <property type="project" value="UniProtKB-EC"/>
</dbReference>
<comment type="cofactor">
    <cofactor evidence="5">
        <name>Mg(2+)</name>
        <dbReference type="ChEBI" id="CHEBI:18420"/>
    </cofactor>
</comment>
<dbReference type="EC" id="6.3.3.2" evidence="5"/>
<dbReference type="PIRSF" id="PIRSF006806">
    <property type="entry name" value="FTHF_cligase"/>
    <property type="match status" value="1"/>
</dbReference>
<dbReference type="Pfam" id="PF01812">
    <property type="entry name" value="5-FTHF_cyc-lig"/>
    <property type="match status" value="1"/>
</dbReference>
<evidence type="ECO:0000256" key="5">
    <source>
        <dbReference type="RuleBase" id="RU361279"/>
    </source>
</evidence>
<reference evidence="6 7" key="2">
    <citation type="submission" date="2020-02" db="EMBL/GenBank/DDBJ databases">
        <title>Candidatus Galacturonibacter soehngenii shows hetero-acetogenic catabolism of galacturonic acid but lacks a canonical carbon monoxide dehydrogenase/acetyl-CoA synthase complex.</title>
        <authorList>
            <person name="Diender M."/>
            <person name="Stouten G.R."/>
            <person name="Petersen J.F."/>
            <person name="Nielsen P.H."/>
            <person name="Dueholm M.S."/>
            <person name="Pronk J.T."/>
            <person name="Van Loosdrecht M.C.M."/>
        </authorList>
    </citation>
    <scope>NUCLEOTIDE SEQUENCE [LARGE SCALE GENOMIC DNA]</scope>
    <source>
        <strain evidence="6">GalUA</strain>
    </source>
</reference>
<dbReference type="RefSeq" id="WP_151142239.1">
    <property type="nucleotide sequence ID" value="NZ_WAGX01000004.1"/>
</dbReference>